<dbReference type="AlphaFoldDB" id="A0A0P1E8N7"/>
<feature type="compositionally biased region" description="Polar residues" evidence="1">
    <location>
        <begin position="230"/>
        <end position="248"/>
    </location>
</feature>
<feature type="compositionally biased region" description="Basic and acidic residues" evidence="1">
    <location>
        <begin position="249"/>
        <end position="259"/>
    </location>
</feature>
<keyword evidence="3" id="KW-1185">Reference proteome</keyword>
<reference evidence="3" key="1">
    <citation type="submission" date="2015-09" db="EMBL/GenBank/DDBJ databases">
        <authorList>
            <person name="Rodrigo-Torres L."/>
            <person name="Arahal D.R."/>
        </authorList>
    </citation>
    <scope>NUCLEOTIDE SEQUENCE [LARGE SCALE GENOMIC DNA]</scope>
    <source>
        <strain evidence="3">CECT 4293</strain>
    </source>
</reference>
<accession>A0A0P1E8N7</accession>
<gene>
    <name evidence="2" type="ORF">RUM4293_04336</name>
</gene>
<protein>
    <submittedName>
        <fullName evidence="2">Uncharacterized protein</fullName>
    </submittedName>
</protein>
<name>A0A0P1E8N7_9RHOB</name>
<dbReference type="EMBL" id="CYPS01000067">
    <property type="protein sequence ID" value="CUH45422.1"/>
    <property type="molecule type" value="Genomic_DNA"/>
</dbReference>
<organism evidence="2 3">
    <name type="scientific">Ruegeria atlantica</name>
    <dbReference type="NCBI Taxonomy" id="81569"/>
    <lineage>
        <taxon>Bacteria</taxon>
        <taxon>Pseudomonadati</taxon>
        <taxon>Pseudomonadota</taxon>
        <taxon>Alphaproteobacteria</taxon>
        <taxon>Rhodobacterales</taxon>
        <taxon>Roseobacteraceae</taxon>
        <taxon>Ruegeria</taxon>
    </lineage>
</organism>
<sequence>MGQKAFTQINSSILNSKKLKQCSHEEKWAYLCAHLSPLGSYTGQFEYPLVMWQRDAQVTDIEPIIEQLEQVGLVQFDSEEEFVRITGFLRQRPPENASRAFSLAMDLSYTSPLEGMRADMLLGGVAELAVGAIQRAQNWKQDSSDWPKLRGTVQSLLNTTWQQYGDALCEHLTCELDTASVATKAEIGSLFAPFLAFGRDTVSTPSAHPIDTRDVDETILKRDENETKTKTNTGLISDFAQSRASNQDQRSEWQRKEKTVSTAALDSALSKSARASN</sequence>
<feature type="region of interest" description="Disordered" evidence="1">
    <location>
        <begin position="224"/>
        <end position="259"/>
    </location>
</feature>
<dbReference type="Proteomes" id="UP000050786">
    <property type="component" value="Unassembled WGS sequence"/>
</dbReference>
<dbReference type="RefSeq" id="WP_058275343.1">
    <property type="nucleotide sequence ID" value="NZ_CYPS01000067.1"/>
</dbReference>
<proteinExistence type="predicted"/>
<evidence type="ECO:0000313" key="2">
    <source>
        <dbReference type="EMBL" id="CUH45422.1"/>
    </source>
</evidence>
<evidence type="ECO:0000313" key="3">
    <source>
        <dbReference type="Proteomes" id="UP000050786"/>
    </source>
</evidence>
<evidence type="ECO:0000256" key="1">
    <source>
        <dbReference type="SAM" id="MobiDB-lite"/>
    </source>
</evidence>